<dbReference type="EMBL" id="AAXT01000001">
    <property type="protein sequence ID" value="EDO08724.1"/>
    <property type="molecule type" value="Genomic_DNA"/>
</dbReference>
<evidence type="ECO:0000313" key="2">
    <source>
        <dbReference type="EMBL" id="EDO08724.1"/>
    </source>
</evidence>
<dbReference type="AlphaFoldDB" id="A7AQ90"/>
<evidence type="ECO:0000313" key="3">
    <source>
        <dbReference type="Proteomes" id="UP000002173"/>
    </source>
</evidence>
<dbReference type="InParanoid" id="A7AQ90"/>
<protein>
    <submittedName>
        <fullName evidence="2">Uncharacterized protein</fullName>
    </submittedName>
</protein>
<reference evidence="3" key="3">
    <citation type="journal article" date="2021" name="Int. J. Parasitol.">
        <title>Comparative analysis of gene expression between Babesia bovis blood stages and kinetes allowed by improved genome annotation.</title>
        <authorList>
            <person name="Ueti M.W."/>
            <person name="Johnson W.C."/>
            <person name="Kappmeyer L.S."/>
            <person name="Herndon D.R."/>
            <person name="Mousel M.R."/>
            <person name="Reif K.E."/>
            <person name="Taus N.S."/>
            <person name="Ifeonu O.O."/>
            <person name="Silva J.C."/>
            <person name="Suarez C.E."/>
            <person name="Brayton K.A."/>
        </authorList>
    </citation>
    <scope>NUCLEOTIDE SEQUENCE [LARGE SCALE GENOMIC DNA]</scope>
</reference>
<name>A7AQ90_BABBO</name>
<dbReference type="eggNOG" id="ENOG502SYQI">
    <property type="taxonomic scope" value="Eukaryota"/>
</dbReference>
<reference evidence="3" key="2">
    <citation type="journal article" date="2020" name="Data Brief">
        <title>Transcriptome dataset of Babesia bovis life stages within vertebrate and invertebrate hosts.</title>
        <authorList>
            <person name="Ueti M.W."/>
            <person name="Johnson W.C."/>
            <person name="Kappmeyer L.S."/>
            <person name="Herndon D.R."/>
            <person name="Mousel M.R."/>
            <person name="Reif K.E."/>
            <person name="Taus N.S."/>
            <person name="Ifeonu O.O."/>
            <person name="Silva J.C."/>
            <person name="Suarez C.E."/>
            <person name="Brayton K.A."/>
        </authorList>
    </citation>
    <scope>NUCLEOTIDE SEQUENCE [LARGE SCALE GENOMIC DNA]</scope>
</reference>
<sequence>METQGIKSETSGICLRIAQIYESFHCLNDDINVQGDAPCHVEPKFVIPENISTVIRKALWEEDVQGIDLSTQFYNPESVESQPEVSDGPDVISVEPTDVEPTPVREEANQPVESEVDDEILLQTKNGAESNFIHYTYWTLEKGSNVSYTSKPLYATGRNEPVTLLEEAEAFVSLSIWGGPKAEPLHSVPRHLLVQVAQVASRAFFDPDYRKYLLRTYLS</sequence>
<reference evidence="2 3" key="1">
    <citation type="journal article" date="2007" name="PLoS Pathog.">
        <title>Genome sequence of Babesia bovis and comparative analysis of apicomplexan hemoprotozoa.</title>
        <authorList>
            <person name="Brayton K.A."/>
            <person name="Lau A.O.T."/>
            <person name="Herndon D.R."/>
            <person name="Hannick L."/>
            <person name="Kappmeyer L.S."/>
            <person name="Berens S.J."/>
            <person name="Bidwell S.L."/>
            <person name="Brown W.C."/>
            <person name="Crabtree J."/>
            <person name="Fadrosh D."/>
            <person name="Feldblum T."/>
            <person name="Forberger H.A."/>
            <person name="Haas B.J."/>
            <person name="Howell J.M."/>
            <person name="Khouri H."/>
            <person name="Koo H."/>
            <person name="Mann D.J."/>
            <person name="Norimine J."/>
            <person name="Paulsen I.T."/>
            <person name="Radune D."/>
            <person name="Ren Q."/>
            <person name="Smith R.K. Jr."/>
            <person name="Suarez C.E."/>
            <person name="White O."/>
            <person name="Wortman J.R."/>
            <person name="Knowles D.P. Jr."/>
            <person name="McElwain T.F."/>
            <person name="Nene V.M."/>
        </authorList>
    </citation>
    <scope>NUCLEOTIDE SEQUENCE [LARGE SCALE GENOMIC DNA]</scope>
    <source>
        <strain evidence="2">T2Bo</strain>
    </source>
</reference>
<keyword evidence="3" id="KW-1185">Reference proteome</keyword>
<dbReference type="KEGG" id="bbo:BBOV_III011720"/>
<organism evidence="2 3">
    <name type="scientific">Babesia bovis</name>
    <dbReference type="NCBI Taxonomy" id="5865"/>
    <lineage>
        <taxon>Eukaryota</taxon>
        <taxon>Sar</taxon>
        <taxon>Alveolata</taxon>
        <taxon>Apicomplexa</taxon>
        <taxon>Aconoidasida</taxon>
        <taxon>Piroplasmida</taxon>
        <taxon>Babesiidae</taxon>
        <taxon>Babesia</taxon>
    </lineage>
</organism>
<accession>A7AQ90</accession>
<evidence type="ECO:0000256" key="1">
    <source>
        <dbReference type="SAM" id="MobiDB-lite"/>
    </source>
</evidence>
<dbReference type="OMA" id="GICLRIA"/>
<dbReference type="VEuPathDB" id="PiroplasmaDB:BBOV_III011720"/>
<proteinExistence type="predicted"/>
<dbReference type="GeneID" id="5480552"/>
<comment type="caution">
    <text evidence="2">The sequence shown here is derived from an EMBL/GenBank/DDBJ whole genome shotgun (WGS) entry which is preliminary data.</text>
</comment>
<feature type="region of interest" description="Disordered" evidence="1">
    <location>
        <begin position="77"/>
        <end position="113"/>
    </location>
</feature>
<dbReference type="RefSeq" id="XP_001612292.1">
    <property type="nucleotide sequence ID" value="XM_001612242.1"/>
</dbReference>
<dbReference type="Proteomes" id="UP000002173">
    <property type="component" value="Unassembled WGS sequence"/>
</dbReference>
<gene>
    <name evidence="2" type="ORF">BBOV_III011720</name>
</gene>